<feature type="transmembrane region" description="Helical" evidence="10">
    <location>
        <begin position="40"/>
        <end position="59"/>
    </location>
</feature>
<feature type="region of interest" description="Disordered" evidence="9">
    <location>
        <begin position="702"/>
        <end position="730"/>
    </location>
</feature>
<dbReference type="SMART" id="SM00283">
    <property type="entry name" value="MA"/>
    <property type="match status" value="1"/>
</dbReference>
<dbReference type="SMART" id="SM00304">
    <property type="entry name" value="HAMP"/>
    <property type="match status" value="1"/>
</dbReference>
<dbReference type="CDD" id="cd06225">
    <property type="entry name" value="HAMP"/>
    <property type="match status" value="1"/>
</dbReference>
<dbReference type="PANTHER" id="PTHR32089">
    <property type="entry name" value="METHYL-ACCEPTING CHEMOTAXIS PROTEIN MCPB"/>
    <property type="match status" value="1"/>
</dbReference>
<evidence type="ECO:0000256" key="10">
    <source>
        <dbReference type="SAM" id="Phobius"/>
    </source>
</evidence>
<dbReference type="Pfam" id="PF00015">
    <property type="entry name" value="MCPsignal"/>
    <property type="match status" value="1"/>
</dbReference>
<dbReference type="Pfam" id="PF00672">
    <property type="entry name" value="HAMP"/>
    <property type="match status" value="1"/>
</dbReference>
<dbReference type="InterPro" id="IPR004090">
    <property type="entry name" value="Chemotax_Me-accpt_rcpt"/>
</dbReference>
<comment type="subcellular location">
    <subcellularLocation>
        <location evidence="1">Membrane</location>
        <topology evidence="1">Multi-pass membrane protein</topology>
    </subcellularLocation>
</comment>
<feature type="transmembrane region" description="Helical" evidence="10">
    <location>
        <begin position="347"/>
        <end position="367"/>
    </location>
</feature>
<feature type="compositionally biased region" description="Basic and acidic residues" evidence="9">
    <location>
        <begin position="720"/>
        <end position="730"/>
    </location>
</feature>
<evidence type="ECO:0000259" key="12">
    <source>
        <dbReference type="PROSITE" id="PS50885"/>
    </source>
</evidence>
<dbReference type="PRINTS" id="PR00260">
    <property type="entry name" value="CHEMTRNSDUCR"/>
</dbReference>
<dbReference type="AlphaFoldDB" id="A0A2N6CSI8"/>
<feature type="domain" description="Methyl-accepting transducer" evidence="11">
    <location>
        <begin position="428"/>
        <end position="664"/>
    </location>
</feature>
<evidence type="ECO:0000256" key="7">
    <source>
        <dbReference type="PROSITE-ProRule" id="PRU00284"/>
    </source>
</evidence>
<evidence type="ECO:0000256" key="5">
    <source>
        <dbReference type="ARBA" id="ARBA00023224"/>
    </source>
</evidence>
<dbReference type="InterPro" id="IPR003660">
    <property type="entry name" value="HAMP_dom"/>
</dbReference>
<dbReference type="InterPro" id="IPR004089">
    <property type="entry name" value="MCPsignal_dom"/>
</dbReference>
<evidence type="ECO:0000256" key="2">
    <source>
        <dbReference type="ARBA" id="ARBA00022692"/>
    </source>
</evidence>
<protein>
    <recommendedName>
        <fullName evidence="15">Methyl-accepting chemotaxis protein</fullName>
    </recommendedName>
</protein>
<gene>
    <name evidence="13" type="ORF">C0630_17085</name>
</gene>
<sequence>MGLPDGYRDPTLKPDRIKESQRFSMGGSRVFNTMKIRHKVWVGFTVLLAIIAAISVQTLNSLDNVENSVVEMVQIRQPTALLSKELSASVHQTASALGFFLSTKEESHREGFLKGLKDSENLVNQLRGLNAVTSDSQSAALVEGLAKDLERFRALGDRLLDTATSYEKNFPGIAFANSDLNPMSRVMVQLTSQMIASEQEEDATPERRSLLTLFADLRYAWSNVMSSIRGYLAFRSEAVINDLNLYLERTEQLLGRLSEYEDELTLDQTDSLQQFQNQLATYKANIDKMMQIHGGDQWRTDAWLVRSEATPLFNEIDNKLTALESLQSDAIIRTNTTLIDETTQTTLTVSTLMVIGLLIGLFMAWLIGRAICKPLSEVVNALDDIAHGEGDLTRRLECRTQDEIGHLAQAFNTFIIKIQALVQHTANATGEVISAVAETTESTRNISRMVLAQEQETQQVATAIHQMSATISEVASNAASASQATRSATEEAATGHKTMEQTAHSIQALHREITNAASIIGQVEKNSEGIGSVLDVIKGIAEQTNLLALNAAIEAARAGEQGRGFAVVADEVRNLATRTQESAGEIEEMIRNLQHNTHQAVKAMENGCTTAEENVQQANSARTSLEAINAAIETINAMNRQIALASEQQSSVSEEINRSIISISQESKSAATLSQQSMNTTTHLGQLAAELQQVIQQFKIASDESAETSESGAAQPMTEALDREQGEQAA</sequence>
<dbReference type="InterPro" id="IPR024478">
    <property type="entry name" value="HlyB_4HB_MCP"/>
</dbReference>
<keyword evidence="4 10" id="KW-0472">Membrane</keyword>
<dbReference type="Pfam" id="PF12729">
    <property type="entry name" value="4HB_MCP_1"/>
    <property type="match status" value="1"/>
</dbReference>
<evidence type="ECO:0000313" key="14">
    <source>
        <dbReference type="Proteomes" id="UP000235015"/>
    </source>
</evidence>
<keyword evidence="5 7" id="KW-0807">Transducer</keyword>
<dbReference type="Gene3D" id="1.10.287.950">
    <property type="entry name" value="Methyl-accepting chemotaxis protein"/>
    <property type="match status" value="1"/>
</dbReference>
<evidence type="ECO:0000256" key="1">
    <source>
        <dbReference type="ARBA" id="ARBA00004141"/>
    </source>
</evidence>
<dbReference type="EMBL" id="PKUN01000028">
    <property type="protein sequence ID" value="PLX60054.1"/>
    <property type="molecule type" value="Genomic_DNA"/>
</dbReference>
<dbReference type="FunFam" id="1.10.287.950:FF:000001">
    <property type="entry name" value="Methyl-accepting chemotaxis sensory transducer"/>
    <property type="match status" value="1"/>
</dbReference>
<reference evidence="13 14" key="1">
    <citation type="submission" date="2017-11" db="EMBL/GenBank/DDBJ databases">
        <title>Genome-resolved metagenomics identifies genetic mobility, metabolic interactions, and unexpected diversity in perchlorate-reducing communities.</title>
        <authorList>
            <person name="Barnum T.P."/>
            <person name="Figueroa I.A."/>
            <person name="Carlstrom C.I."/>
            <person name="Lucas L.N."/>
            <person name="Engelbrektson A.L."/>
            <person name="Coates J.D."/>
        </authorList>
    </citation>
    <scope>NUCLEOTIDE SEQUENCE [LARGE SCALE GENOMIC DNA]</scope>
    <source>
        <strain evidence="13">BM301</strain>
    </source>
</reference>
<organism evidence="13 14">
    <name type="scientific">Sedimenticola selenatireducens</name>
    <dbReference type="NCBI Taxonomy" id="191960"/>
    <lineage>
        <taxon>Bacteria</taxon>
        <taxon>Pseudomonadati</taxon>
        <taxon>Pseudomonadota</taxon>
        <taxon>Gammaproteobacteria</taxon>
        <taxon>Chromatiales</taxon>
        <taxon>Sedimenticolaceae</taxon>
        <taxon>Sedimenticola</taxon>
    </lineage>
</organism>
<dbReference type="CDD" id="cd11386">
    <property type="entry name" value="MCP_signal"/>
    <property type="match status" value="1"/>
</dbReference>
<feature type="domain" description="HAMP" evidence="12">
    <location>
        <begin position="369"/>
        <end position="423"/>
    </location>
</feature>
<evidence type="ECO:0000313" key="13">
    <source>
        <dbReference type="EMBL" id="PLX60054.1"/>
    </source>
</evidence>
<comment type="similarity">
    <text evidence="6">Belongs to the methyl-accepting chemotaxis (MCP) protein family.</text>
</comment>
<dbReference type="Proteomes" id="UP000235015">
    <property type="component" value="Unassembled WGS sequence"/>
</dbReference>
<evidence type="ECO:0000256" key="9">
    <source>
        <dbReference type="SAM" id="MobiDB-lite"/>
    </source>
</evidence>
<name>A0A2N6CSI8_9GAMM</name>
<dbReference type="STRING" id="1111735.GCA_000428045_00372"/>
<dbReference type="PANTHER" id="PTHR32089:SF119">
    <property type="entry name" value="METHYL-ACCEPTING CHEMOTAXIS PROTEIN CTPL"/>
    <property type="match status" value="1"/>
</dbReference>
<dbReference type="GO" id="GO:0006935">
    <property type="term" value="P:chemotaxis"/>
    <property type="evidence" value="ECO:0007669"/>
    <property type="project" value="InterPro"/>
</dbReference>
<dbReference type="GO" id="GO:0016020">
    <property type="term" value="C:membrane"/>
    <property type="evidence" value="ECO:0007669"/>
    <property type="project" value="UniProtKB-SubCell"/>
</dbReference>
<dbReference type="PROSITE" id="PS50111">
    <property type="entry name" value="CHEMOTAXIS_TRANSDUC_2"/>
    <property type="match status" value="1"/>
</dbReference>
<feature type="compositionally biased region" description="Low complexity" evidence="9">
    <location>
        <begin position="481"/>
        <end position="492"/>
    </location>
</feature>
<evidence type="ECO:0000256" key="8">
    <source>
        <dbReference type="SAM" id="Coils"/>
    </source>
</evidence>
<keyword evidence="2 10" id="KW-0812">Transmembrane</keyword>
<evidence type="ECO:0000259" key="11">
    <source>
        <dbReference type="PROSITE" id="PS50111"/>
    </source>
</evidence>
<proteinExistence type="inferred from homology"/>
<keyword evidence="8" id="KW-0175">Coiled coil</keyword>
<evidence type="ECO:0000256" key="4">
    <source>
        <dbReference type="ARBA" id="ARBA00023136"/>
    </source>
</evidence>
<dbReference type="SUPFAM" id="SSF58104">
    <property type="entry name" value="Methyl-accepting chemotaxis protein (MCP) signaling domain"/>
    <property type="match status" value="1"/>
</dbReference>
<feature type="coiled-coil region" evidence="8">
    <location>
        <begin position="243"/>
        <end position="292"/>
    </location>
</feature>
<comment type="caution">
    <text evidence="13">The sequence shown here is derived from an EMBL/GenBank/DDBJ whole genome shotgun (WGS) entry which is preliminary data.</text>
</comment>
<feature type="region of interest" description="Disordered" evidence="9">
    <location>
        <begin position="481"/>
        <end position="500"/>
    </location>
</feature>
<accession>A0A2N6CSI8</accession>
<dbReference type="PROSITE" id="PS50885">
    <property type="entry name" value="HAMP"/>
    <property type="match status" value="1"/>
</dbReference>
<evidence type="ECO:0008006" key="15">
    <source>
        <dbReference type="Google" id="ProtNLM"/>
    </source>
</evidence>
<evidence type="ECO:0000256" key="6">
    <source>
        <dbReference type="ARBA" id="ARBA00029447"/>
    </source>
</evidence>
<feature type="coiled-coil region" evidence="8">
    <location>
        <begin position="601"/>
        <end position="648"/>
    </location>
</feature>
<dbReference type="GO" id="GO:0007165">
    <property type="term" value="P:signal transduction"/>
    <property type="evidence" value="ECO:0007669"/>
    <property type="project" value="UniProtKB-KW"/>
</dbReference>
<evidence type="ECO:0000256" key="3">
    <source>
        <dbReference type="ARBA" id="ARBA00022989"/>
    </source>
</evidence>
<keyword evidence="3 10" id="KW-1133">Transmembrane helix</keyword>
<dbReference type="GO" id="GO:0004888">
    <property type="term" value="F:transmembrane signaling receptor activity"/>
    <property type="evidence" value="ECO:0007669"/>
    <property type="project" value="InterPro"/>
</dbReference>